<dbReference type="InterPro" id="IPR033909">
    <property type="entry name" value="RNR_small"/>
</dbReference>
<sequence length="338" mass="39102">MTETPRASTYKAEPVLVASEERLVLLPIQYPEAYNFYKKAQASIWSAEETNLAQDRVQWESSLSEQEWAMFRHVLAFFASADSIVGENLVERFACEVQVPEFRLFYIFQAMIENVHWEVYSLLIDAFIRDPKEQSTLFHAFKEIPGVRRKANWALKWVKSERSFATRIVAFAAVEGIFFSGSFATIFWLKKRGLMPGFTFSNELIACDEALHTQFACYVYSNLRNQLEDDVLRAIIIEASEVEQLFWQEALQVPLLGMNAEGMIEYIKFVTDCLLVDLGSCRFYNSTNPFDFVEMISLEGKTNFFEKRVSDYSMPYIGRSGDTEHIFNTPSFTRTDPF</sequence>
<organism evidence="3 4">
    <name type="scientific">Armillaria borealis</name>
    <dbReference type="NCBI Taxonomy" id="47425"/>
    <lineage>
        <taxon>Eukaryota</taxon>
        <taxon>Fungi</taxon>
        <taxon>Dikarya</taxon>
        <taxon>Basidiomycota</taxon>
        <taxon>Agaricomycotina</taxon>
        <taxon>Agaricomycetes</taxon>
        <taxon>Agaricomycetidae</taxon>
        <taxon>Agaricales</taxon>
        <taxon>Marasmiineae</taxon>
        <taxon>Physalacriaceae</taxon>
        <taxon>Armillaria</taxon>
    </lineage>
</organism>
<keyword evidence="2" id="KW-0812">Transmembrane</keyword>
<dbReference type="InterPro" id="IPR000358">
    <property type="entry name" value="RNR_small_fam"/>
</dbReference>
<dbReference type="Proteomes" id="UP001175226">
    <property type="component" value="Unassembled WGS sequence"/>
</dbReference>
<gene>
    <name evidence="3" type="ORF">EV421DRAFT_1890803</name>
</gene>
<protein>
    <submittedName>
        <fullName evidence="3">Ribonucleoside-diphosphate reductase small chain B</fullName>
    </submittedName>
</protein>
<evidence type="ECO:0000313" key="3">
    <source>
        <dbReference type="EMBL" id="KAK0443644.1"/>
    </source>
</evidence>
<dbReference type="GO" id="GO:0009263">
    <property type="term" value="P:deoxyribonucleotide biosynthetic process"/>
    <property type="evidence" value="ECO:0007669"/>
    <property type="project" value="InterPro"/>
</dbReference>
<dbReference type="GO" id="GO:0016491">
    <property type="term" value="F:oxidoreductase activity"/>
    <property type="evidence" value="ECO:0007669"/>
    <property type="project" value="InterPro"/>
</dbReference>
<evidence type="ECO:0000256" key="1">
    <source>
        <dbReference type="ARBA" id="ARBA00009303"/>
    </source>
</evidence>
<feature type="transmembrane region" description="Helical" evidence="2">
    <location>
        <begin position="168"/>
        <end position="189"/>
    </location>
</feature>
<proteinExistence type="inferred from homology"/>
<keyword evidence="2" id="KW-0472">Membrane</keyword>
<accession>A0AA39MRS8</accession>
<evidence type="ECO:0000313" key="4">
    <source>
        <dbReference type="Proteomes" id="UP001175226"/>
    </source>
</evidence>
<comment type="caution">
    <text evidence="3">The sequence shown here is derived from an EMBL/GenBank/DDBJ whole genome shotgun (WGS) entry which is preliminary data.</text>
</comment>
<dbReference type="EMBL" id="JAUEPT010000022">
    <property type="protein sequence ID" value="KAK0443644.1"/>
    <property type="molecule type" value="Genomic_DNA"/>
</dbReference>
<dbReference type="Pfam" id="PF00268">
    <property type="entry name" value="Ribonuc_red_sm"/>
    <property type="match status" value="1"/>
</dbReference>
<dbReference type="SUPFAM" id="SSF47240">
    <property type="entry name" value="Ferritin-like"/>
    <property type="match status" value="1"/>
</dbReference>
<evidence type="ECO:0000256" key="2">
    <source>
        <dbReference type="SAM" id="Phobius"/>
    </source>
</evidence>
<dbReference type="PANTHER" id="PTHR23409:SF18">
    <property type="entry name" value="RIBONUCLEOSIDE-DIPHOSPHATE REDUCTASE SUBUNIT M2"/>
    <property type="match status" value="1"/>
</dbReference>
<dbReference type="CDD" id="cd01049">
    <property type="entry name" value="RNRR2"/>
    <property type="match status" value="1"/>
</dbReference>
<dbReference type="InterPro" id="IPR009078">
    <property type="entry name" value="Ferritin-like_SF"/>
</dbReference>
<keyword evidence="4" id="KW-1185">Reference proteome</keyword>
<comment type="similarity">
    <text evidence="1">Belongs to the ribonucleoside diphosphate reductase small chain family.</text>
</comment>
<dbReference type="PANTHER" id="PTHR23409">
    <property type="entry name" value="RIBONUCLEOSIDE-DIPHOSPHATE REDUCTASE SMALL CHAIN"/>
    <property type="match status" value="1"/>
</dbReference>
<keyword evidence="2" id="KW-1133">Transmembrane helix</keyword>
<name>A0AA39MRS8_9AGAR</name>
<dbReference type="AlphaFoldDB" id="A0AA39MRS8"/>
<dbReference type="Gene3D" id="1.10.620.20">
    <property type="entry name" value="Ribonucleotide Reductase, subunit A"/>
    <property type="match status" value="1"/>
</dbReference>
<reference evidence="3" key="1">
    <citation type="submission" date="2023-06" db="EMBL/GenBank/DDBJ databases">
        <authorList>
            <consortium name="Lawrence Berkeley National Laboratory"/>
            <person name="Ahrendt S."/>
            <person name="Sahu N."/>
            <person name="Indic B."/>
            <person name="Wong-Bajracharya J."/>
            <person name="Merenyi Z."/>
            <person name="Ke H.-M."/>
            <person name="Monk M."/>
            <person name="Kocsube S."/>
            <person name="Drula E."/>
            <person name="Lipzen A."/>
            <person name="Balint B."/>
            <person name="Henrissat B."/>
            <person name="Andreopoulos B."/>
            <person name="Martin F.M."/>
            <person name="Harder C.B."/>
            <person name="Rigling D."/>
            <person name="Ford K.L."/>
            <person name="Foster G.D."/>
            <person name="Pangilinan J."/>
            <person name="Papanicolaou A."/>
            <person name="Barry K."/>
            <person name="LaButti K."/>
            <person name="Viragh M."/>
            <person name="Koriabine M."/>
            <person name="Yan M."/>
            <person name="Riley R."/>
            <person name="Champramary S."/>
            <person name="Plett K.L."/>
            <person name="Tsai I.J."/>
            <person name="Slot J."/>
            <person name="Sipos G."/>
            <person name="Plett J."/>
            <person name="Nagy L.G."/>
            <person name="Grigoriev I.V."/>
        </authorList>
    </citation>
    <scope>NUCLEOTIDE SEQUENCE</scope>
    <source>
        <strain evidence="3">FPL87.14</strain>
    </source>
</reference>
<dbReference type="InterPro" id="IPR012348">
    <property type="entry name" value="RNR-like"/>
</dbReference>